<evidence type="ECO:0000313" key="2">
    <source>
        <dbReference type="EMBL" id="KEI70335.1"/>
    </source>
</evidence>
<reference evidence="2 3" key="1">
    <citation type="submission" date="2014-06" db="EMBL/GenBank/DDBJ databases">
        <title>Whole Genome Sequences of Three Symbiotic Endozoicomonas Bacteria.</title>
        <authorList>
            <person name="Neave M.J."/>
            <person name="Apprill A."/>
            <person name="Voolstra C.R."/>
        </authorList>
    </citation>
    <scope>NUCLEOTIDE SEQUENCE [LARGE SCALE GENOMIC DNA]</scope>
    <source>
        <strain evidence="2 3">DSM 22380</strain>
    </source>
</reference>
<sequence>MAIYKLYPVDHAPMKWQSSRYRGEAIVRADSEEHARQLGTNEFYITRSIHPGKKKTSPWEDPQTVLCQPLNNAGYDDKGPEQVLSPLLAGQKAKRKA</sequence>
<proteinExistence type="predicted"/>
<accession>A0A081K859</accession>
<feature type="region of interest" description="Disordered" evidence="1">
    <location>
        <begin position="70"/>
        <end position="97"/>
    </location>
</feature>
<evidence type="ECO:0000256" key="1">
    <source>
        <dbReference type="SAM" id="MobiDB-lite"/>
    </source>
</evidence>
<dbReference type="EMBL" id="JOJP01000001">
    <property type="protein sequence ID" value="KEI70335.1"/>
    <property type="molecule type" value="Genomic_DNA"/>
</dbReference>
<name>A0A081K859_9GAMM</name>
<keyword evidence="3" id="KW-1185">Reference proteome</keyword>
<gene>
    <name evidence="2" type="ORF">GV64_05965</name>
</gene>
<comment type="caution">
    <text evidence="2">The sequence shown here is derived from an EMBL/GenBank/DDBJ whole genome shotgun (WGS) entry which is preliminary data.</text>
</comment>
<organism evidence="2 3">
    <name type="scientific">Endozoicomonas elysicola</name>
    <dbReference type="NCBI Taxonomy" id="305900"/>
    <lineage>
        <taxon>Bacteria</taxon>
        <taxon>Pseudomonadati</taxon>
        <taxon>Pseudomonadota</taxon>
        <taxon>Gammaproteobacteria</taxon>
        <taxon>Oceanospirillales</taxon>
        <taxon>Endozoicomonadaceae</taxon>
        <taxon>Endozoicomonas</taxon>
    </lineage>
</organism>
<dbReference type="RefSeq" id="WP_020581108.1">
    <property type="nucleotide sequence ID" value="NZ_JOJP01000001.1"/>
</dbReference>
<protein>
    <submittedName>
        <fullName evidence="2">Uncharacterized protein</fullName>
    </submittedName>
</protein>
<dbReference type="AlphaFoldDB" id="A0A081K859"/>
<evidence type="ECO:0000313" key="3">
    <source>
        <dbReference type="Proteomes" id="UP000027997"/>
    </source>
</evidence>
<dbReference type="Proteomes" id="UP000027997">
    <property type="component" value="Unassembled WGS sequence"/>
</dbReference>